<dbReference type="Proteomes" id="UP001307889">
    <property type="component" value="Chromosome 2"/>
</dbReference>
<evidence type="ECO:0000313" key="2">
    <source>
        <dbReference type="EMBL" id="BES91113.1"/>
    </source>
</evidence>
<gene>
    <name evidence="2" type="ORF">NTJ_03921</name>
</gene>
<accession>A0ABN7AGD3</accession>
<protein>
    <submittedName>
        <fullName evidence="2">Uncharacterized protein</fullName>
    </submittedName>
</protein>
<sequence>MFGGESIRQRNLVRKKIVSAIACCDTAPEPDRRRGWPVGGLTDETKERVSTFNRSQLIYTSRESLPSLLNADNPLSPVSHSRPPYERKSLLPAHPFYPGHRRIKERKRLEKRSRFLFCLRAEHFPPTDPEGLMKLVELADSEPQRK</sequence>
<reference evidence="2 3" key="1">
    <citation type="submission" date="2023-09" db="EMBL/GenBank/DDBJ databases">
        <title>Nesidiocoris tenuis whole genome shotgun sequence.</title>
        <authorList>
            <person name="Shibata T."/>
            <person name="Shimoda M."/>
            <person name="Kobayashi T."/>
            <person name="Uehara T."/>
        </authorList>
    </citation>
    <scope>NUCLEOTIDE SEQUENCE [LARGE SCALE GENOMIC DNA]</scope>
    <source>
        <strain evidence="2 3">Japan</strain>
    </source>
</reference>
<keyword evidence="3" id="KW-1185">Reference proteome</keyword>
<name>A0ABN7AGD3_9HEMI</name>
<proteinExistence type="predicted"/>
<dbReference type="EMBL" id="AP028910">
    <property type="protein sequence ID" value="BES91113.1"/>
    <property type="molecule type" value="Genomic_DNA"/>
</dbReference>
<organism evidence="2 3">
    <name type="scientific">Nesidiocoris tenuis</name>
    <dbReference type="NCBI Taxonomy" id="355587"/>
    <lineage>
        <taxon>Eukaryota</taxon>
        <taxon>Metazoa</taxon>
        <taxon>Ecdysozoa</taxon>
        <taxon>Arthropoda</taxon>
        <taxon>Hexapoda</taxon>
        <taxon>Insecta</taxon>
        <taxon>Pterygota</taxon>
        <taxon>Neoptera</taxon>
        <taxon>Paraneoptera</taxon>
        <taxon>Hemiptera</taxon>
        <taxon>Heteroptera</taxon>
        <taxon>Panheteroptera</taxon>
        <taxon>Cimicomorpha</taxon>
        <taxon>Miridae</taxon>
        <taxon>Dicyphina</taxon>
        <taxon>Nesidiocoris</taxon>
    </lineage>
</organism>
<evidence type="ECO:0000256" key="1">
    <source>
        <dbReference type="SAM" id="MobiDB-lite"/>
    </source>
</evidence>
<feature type="region of interest" description="Disordered" evidence="1">
    <location>
        <begin position="69"/>
        <end position="91"/>
    </location>
</feature>
<evidence type="ECO:0000313" key="3">
    <source>
        <dbReference type="Proteomes" id="UP001307889"/>
    </source>
</evidence>